<comment type="caution">
    <text evidence="1">The sequence shown here is derived from an EMBL/GenBank/DDBJ whole genome shotgun (WGS) entry which is preliminary data.</text>
</comment>
<evidence type="ECO:0000313" key="2">
    <source>
        <dbReference type="Proteomes" id="UP001595803"/>
    </source>
</evidence>
<dbReference type="RefSeq" id="WP_380102129.1">
    <property type="nucleotide sequence ID" value="NZ_JBHRZG010000011.1"/>
</dbReference>
<dbReference type="EMBL" id="JBHRZG010000011">
    <property type="protein sequence ID" value="MFC3833507.1"/>
    <property type="molecule type" value="Genomic_DNA"/>
</dbReference>
<organism evidence="1 2">
    <name type="scientific">Deinococcus rufus</name>
    <dbReference type="NCBI Taxonomy" id="2136097"/>
    <lineage>
        <taxon>Bacteria</taxon>
        <taxon>Thermotogati</taxon>
        <taxon>Deinococcota</taxon>
        <taxon>Deinococci</taxon>
        <taxon>Deinococcales</taxon>
        <taxon>Deinococcaceae</taxon>
        <taxon>Deinococcus</taxon>
    </lineage>
</organism>
<sequence>MNLHTAPLKLQCGATINVHAWPYRVFTARYADYRRVLDLLCEPTFQASTQGLLDRVLEASVPAPEDRALIATPDLEGLLDTIQALNRLVEVASKPLRLRRHLTRAEQPQQVPMTPSPT</sequence>
<dbReference type="Proteomes" id="UP001595803">
    <property type="component" value="Unassembled WGS sequence"/>
</dbReference>
<keyword evidence="2" id="KW-1185">Reference proteome</keyword>
<proteinExistence type="predicted"/>
<reference evidence="2" key="1">
    <citation type="journal article" date="2019" name="Int. J. Syst. Evol. Microbiol.">
        <title>The Global Catalogue of Microorganisms (GCM) 10K type strain sequencing project: providing services to taxonomists for standard genome sequencing and annotation.</title>
        <authorList>
            <consortium name="The Broad Institute Genomics Platform"/>
            <consortium name="The Broad Institute Genome Sequencing Center for Infectious Disease"/>
            <person name="Wu L."/>
            <person name="Ma J."/>
        </authorList>
    </citation>
    <scope>NUCLEOTIDE SEQUENCE [LARGE SCALE GENOMIC DNA]</scope>
    <source>
        <strain evidence="2">CCTCC AB 2017081</strain>
    </source>
</reference>
<accession>A0ABV7Z805</accession>
<evidence type="ECO:0000313" key="1">
    <source>
        <dbReference type="EMBL" id="MFC3833507.1"/>
    </source>
</evidence>
<protein>
    <submittedName>
        <fullName evidence="1">Uncharacterized protein</fullName>
    </submittedName>
</protein>
<name>A0ABV7Z805_9DEIO</name>
<gene>
    <name evidence="1" type="ORF">ACFOSB_11625</name>
</gene>